<dbReference type="GO" id="GO:0042147">
    <property type="term" value="P:retrograde transport, endosome to Golgi"/>
    <property type="evidence" value="ECO:0007669"/>
    <property type="project" value="TreeGrafter"/>
</dbReference>
<keyword evidence="3 8" id="KW-0812">Transmembrane</keyword>
<evidence type="ECO:0000259" key="11">
    <source>
        <dbReference type="Pfam" id="PF21902"/>
    </source>
</evidence>
<feature type="region of interest" description="Disordered" evidence="7">
    <location>
        <begin position="587"/>
        <end position="681"/>
    </location>
</feature>
<comment type="caution">
    <text evidence="12">The sequence shown here is derived from an EMBL/GenBank/DDBJ whole genome shotgun (WGS) entry which is preliminary data.</text>
</comment>
<evidence type="ECO:0000256" key="8">
    <source>
        <dbReference type="SAM" id="Phobius"/>
    </source>
</evidence>
<feature type="compositionally biased region" description="Low complexity" evidence="7">
    <location>
        <begin position="130"/>
        <end position="146"/>
    </location>
</feature>
<dbReference type="Pfam" id="PF06814">
    <property type="entry name" value="GOST_TM"/>
    <property type="match status" value="1"/>
</dbReference>
<evidence type="ECO:0000259" key="10">
    <source>
        <dbReference type="Pfam" id="PF06814"/>
    </source>
</evidence>
<evidence type="ECO:0000256" key="9">
    <source>
        <dbReference type="SAM" id="SignalP"/>
    </source>
</evidence>
<feature type="compositionally biased region" description="Acidic residues" evidence="7">
    <location>
        <begin position="184"/>
        <end position="212"/>
    </location>
</feature>
<comment type="similarity">
    <text evidence="2">Belongs to the LU7TM family.</text>
</comment>
<name>A0A427Y9J5_9TREE</name>
<dbReference type="STRING" id="105984.A0A427Y9J5"/>
<feature type="signal peptide" evidence="9">
    <location>
        <begin position="1"/>
        <end position="19"/>
    </location>
</feature>
<evidence type="ECO:0000256" key="4">
    <source>
        <dbReference type="ARBA" id="ARBA00022729"/>
    </source>
</evidence>
<feature type="domain" description="PTM1-like N-terminal" evidence="11">
    <location>
        <begin position="31"/>
        <end position="115"/>
    </location>
</feature>
<feature type="region of interest" description="Disordered" evidence="7">
    <location>
        <begin position="128"/>
        <end position="212"/>
    </location>
</feature>
<dbReference type="GO" id="GO:0005794">
    <property type="term" value="C:Golgi apparatus"/>
    <property type="evidence" value="ECO:0007669"/>
    <property type="project" value="TreeGrafter"/>
</dbReference>
<dbReference type="GeneID" id="39584721"/>
<feature type="transmembrane region" description="Helical" evidence="8">
    <location>
        <begin position="536"/>
        <end position="557"/>
    </location>
</feature>
<dbReference type="AlphaFoldDB" id="A0A427Y9J5"/>
<comment type="subcellular location">
    <subcellularLocation>
        <location evidence="1">Membrane</location>
        <topology evidence="1">Multi-pass membrane protein</topology>
    </subcellularLocation>
</comment>
<dbReference type="InterPro" id="IPR053938">
    <property type="entry name" value="PTM1-like_N"/>
</dbReference>
<feature type="compositionally biased region" description="Basic and acidic residues" evidence="7">
    <location>
        <begin position="659"/>
        <end position="681"/>
    </location>
</feature>
<dbReference type="RefSeq" id="XP_028479872.1">
    <property type="nucleotide sequence ID" value="XM_028616015.1"/>
</dbReference>
<feature type="compositionally biased region" description="Low complexity" evidence="7">
    <location>
        <begin position="646"/>
        <end position="656"/>
    </location>
</feature>
<organism evidence="12 13">
    <name type="scientific">Apiotrichum porosum</name>
    <dbReference type="NCBI Taxonomy" id="105984"/>
    <lineage>
        <taxon>Eukaryota</taxon>
        <taxon>Fungi</taxon>
        <taxon>Dikarya</taxon>
        <taxon>Basidiomycota</taxon>
        <taxon>Agaricomycotina</taxon>
        <taxon>Tremellomycetes</taxon>
        <taxon>Trichosporonales</taxon>
        <taxon>Trichosporonaceae</taxon>
        <taxon>Apiotrichum</taxon>
    </lineage>
</organism>
<evidence type="ECO:0000256" key="1">
    <source>
        <dbReference type="ARBA" id="ARBA00004141"/>
    </source>
</evidence>
<evidence type="ECO:0000313" key="13">
    <source>
        <dbReference type="Proteomes" id="UP000279236"/>
    </source>
</evidence>
<reference evidence="12 13" key="1">
    <citation type="submission" date="2018-11" db="EMBL/GenBank/DDBJ databases">
        <title>Genome sequence of Apiotrichum porosum DSM 27194.</title>
        <authorList>
            <person name="Aliyu H."/>
            <person name="Gorte O."/>
            <person name="Ochsenreither K."/>
        </authorList>
    </citation>
    <scope>NUCLEOTIDE SEQUENCE [LARGE SCALE GENOMIC DNA]</scope>
    <source>
        <strain evidence="12 13">DSM 27194</strain>
    </source>
</reference>
<keyword evidence="5 8" id="KW-1133">Transmembrane helix</keyword>
<keyword evidence="6 8" id="KW-0472">Membrane</keyword>
<feature type="transmembrane region" description="Helical" evidence="8">
    <location>
        <begin position="313"/>
        <end position="334"/>
    </location>
</feature>
<dbReference type="PANTHER" id="PTHR21229">
    <property type="entry name" value="LUNG SEVEN TRANSMEMBRANE RECEPTOR"/>
    <property type="match status" value="1"/>
</dbReference>
<dbReference type="EMBL" id="RSCE01000001">
    <property type="protein sequence ID" value="RSH87664.1"/>
    <property type="molecule type" value="Genomic_DNA"/>
</dbReference>
<dbReference type="OrthoDB" id="19932at2759"/>
<proteinExistence type="inferred from homology"/>
<dbReference type="GO" id="GO:0005829">
    <property type="term" value="C:cytosol"/>
    <property type="evidence" value="ECO:0007669"/>
    <property type="project" value="GOC"/>
</dbReference>
<feature type="transmembrane region" description="Helical" evidence="8">
    <location>
        <begin position="496"/>
        <end position="516"/>
    </location>
</feature>
<keyword evidence="4 9" id="KW-0732">Signal</keyword>
<evidence type="ECO:0000256" key="3">
    <source>
        <dbReference type="ARBA" id="ARBA00022692"/>
    </source>
</evidence>
<feature type="transmembrane region" description="Helical" evidence="8">
    <location>
        <begin position="450"/>
        <end position="475"/>
    </location>
</feature>
<evidence type="ECO:0000313" key="12">
    <source>
        <dbReference type="EMBL" id="RSH87664.1"/>
    </source>
</evidence>
<keyword evidence="13" id="KW-1185">Reference proteome</keyword>
<gene>
    <name evidence="12" type="ORF">EHS24_000178</name>
</gene>
<dbReference type="InterPro" id="IPR009637">
    <property type="entry name" value="GPR107/GPR108-like"/>
</dbReference>
<dbReference type="PANTHER" id="PTHR21229:SF1">
    <property type="entry name" value="GH17801P"/>
    <property type="match status" value="1"/>
</dbReference>
<feature type="transmembrane region" description="Helical" evidence="8">
    <location>
        <begin position="346"/>
        <end position="366"/>
    </location>
</feature>
<evidence type="ECO:0000256" key="5">
    <source>
        <dbReference type="ARBA" id="ARBA00022989"/>
    </source>
</evidence>
<dbReference type="GO" id="GO:0016020">
    <property type="term" value="C:membrane"/>
    <property type="evidence" value="ECO:0007669"/>
    <property type="project" value="UniProtKB-SubCell"/>
</dbReference>
<dbReference type="Pfam" id="PF21902">
    <property type="entry name" value="PTM1-like_N"/>
    <property type="match status" value="1"/>
</dbReference>
<sequence length="681" mass="74012">MRLSLAVFGALAAASHAAAYTVAIKDTDDYREVCNGMYGGDKAYIEVAFDSGSDGQVALVIYEWTDVDYLGVATPGTEEDAFGYRPKTYICTSSAVTSGLCKTAELGSFIVNTPEGVNATSVYTTPLRFDGSSSSGDSATTTTSADIVEATGSTDTAAVDEGDDFAEGSPRRKRAGAPALADSESADEDDPESDATDSSLDEPDFTEAEDVDGTTHAAAAALDEEPTTTTDAAENEADVPLYSAPIHYNVPHTGYYCVGVVPVTLRSQRSEIPTVIERTLEVRDSAVHAAYSGAVTFKNQFTGELSAAEYPKIMFYAVLSVVYILLAAGWAFLCYRHFRELLPTQYYISGTILFLNVEMLALFAYYRYINKHGGGAGSLAFLIVISILNAARNSLSFFLLLIVCMGLSVVTPSLGAVMNRVRLLTGFHFIFGVMYAVGTVKLDIDTASLFLVLGIIFPLAMTLTAFLMWIIISLNGTILHLQQRKQNFKLQMFQRLWRILIMSVIAVGGFFVLSSISLSNRLDEDYAPNNWRFRWVLLDASLALIYLSAFTAISWLWRPTENNVRFAMSQELAQDEADAEDYEIHSLEQPREPLGLEPEDGRIRLHGDDDSDDDDGPNKGRFQGGQVHDDNVVFSMGDDSDDEEAAAPAAPNTASRRSSRSDGSRSSGEGRRLLASGKKSD</sequence>
<dbReference type="InterPro" id="IPR053937">
    <property type="entry name" value="GOST_TM"/>
</dbReference>
<accession>A0A427Y9J5</accession>
<feature type="compositionally biased region" description="Basic and acidic residues" evidence="7">
    <location>
        <begin position="599"/>
        <end position="608"/>
    </location>
</feature>
<protein>
    <submittedName>
        <fullName evidence="12">Uncharacterized protein</fullName>
    </submittedName>
</protein>
<feature type="transmembrane region" description="Helical" evidence="8">
    <location>
        <begin position="421"/>
        <end position="438"/>
    </location>
</feature>
<evidence type="ECO:0000256" key="7">
    <source>
        <dbReference type="SAM" id="MobiDB-lite"/>
    </source>
</evidence>
<feature type="chain" id="PRO_5019294695" evidence="9">
    <location>
        <begin position="20"/>
        <end position="681"/>
    </location>
</feature>
<feature type="transmembrane region" description="Helical" evidence="8">
    <location>
        <begin position="378"/>
        <end position="409"/>
    </location>
</feature>
<dbReference type="Proteomes" id="UP000279236">
    <property type="component" value="Unassembled WGS sequence"/>
</dbReference>
<evidence type="ECO:0000256" key="2">
    <source>
        <dbReference type="ARBA" id="ARBA00007883"/>
    </source>
</evidence>
<evidence type="ECO:0000256" key="6">
    <source>
        <dbReference type="ARBA" id="ARBA00023136"/>
    </source>
</evidence>
<feature type="domain" description="GOST seven transmembrane" evidence="10">
    <location>
        <begin position="311"/>
        <end position="563"/>
    </location>
</feature>